<gene>
    <name evidence="6" type="ORF">QO231_13740</name>
</gene>
<dbReference type="SUPFAM" id="SSF46689">
    <property type="entry name" value="Homeodomain-like"/>
    <property type="match status" value="1"/>
</dbReference>
<organism evidence="6 7">
    <name type="scientific">Sedimentitalea todarodis</name>
    <dbReference type="NCBI Taxonomy" id="1631240"/>
    <lineage>
        <taxon>Bacteria</taxon>
        <taxon>Pseudomonadati</taxon>
        <taxon>Pseudomonadota</taxon>
        <taxon>Alphaproteobacteria</taxon>
        <taxon>Rhodobacterales</taxon>
        <taxon>Paracoccaceae</taxon>
        <taxon>Sedimentitalea</taxon>
    </lineage>
</organism>
<sequence>MTDLKQKKPHHHGDLRNALIRAGIDILEESGLESLTLRKCAARAGVSHAAPAHHFDGLAGLKAAIAEEGYRVFRNYMLDARMIGPDTPHARLRSICRGYVSFAVDNPALFELVFSFDAQASEQHGLNRDGSASYQVLRETCAPFVAAGQDPTPVELQVWSLIHGFTVLYLAGRFGPVDRDLRQFGPYEEVMAILDALPLAPQA</sequence>
<dbReference type="InterPro" id="IPR025996">
    <property type="entry name" value="MT1864/Rv1816-like_C"/>
</dbReference>
<dbReference type="InterPro" id="IPR036271">
    <property type="entry name" value="Tet_transcr_reg_TetR-rel_C_sf"/>
</dbReference>
<dbReference type="SUPFAM" id="SSF48498">
    <property type="entry name" value="Tetracyclin repressor-like, C-terminal domain"/>
    <property type="match status" value="1"/>
</dbReference>
<dbReference type="Proteomes" id="UP001255416">
    <property type="component" value="Unassembled WGS sequence"/>
</dbReference>
<reference evidence="7" key="1">
    <citation type="submission" date="2023-05" db="EMBL/GenBank/DDBJ databases">
        <title>Sedimentitalea sp. nov. JM2-8.</title>
        <authorList>
            <person name="Huang J."/>
        </authorList>
    </citation>
    <scope>NUCLEOTIDE SEQUENCE [LARGE SCALE GENOMIC DNA]</scope>
    <source>
        <strain evidence="7">KHS03</strain>
    </source>
</reference>
<comment type="caution">
    <text evidence="6">The sequence shown here is derived from an EMBL/GenBank/DDBJ whole genome shotgun (WGS) entry which is preliminary data.</text>
</comment>
<evidence type="ECO:0000256" key="1">
    <source>
        <dbReference type="ARBA" id="ARBA00023015"/>
    </source>
</evidence>
<dbReference type="PROSITE" id="PS50977">
    <property type="entry name" value="HTH_TETR_2"/>
    <property type="match status" value="1"/>
</dbReference>
<dbReference type="Gene3D" id="1.10.357.10">
    <property type="entry name" value="Tetracycline Repressor, domain 2"/>
    <property type="match status" value="1"/>
</dbReference>
<dbReference type="Pfam" id="PF13305">
    <property type="entry name" value="TetR_C_33"/>
    <property type="match status" value="1"/>
</dbReference>
<dbReference type="RefSeq" id="WP_316777308.1">
    <property type="nucleotide sequence ID" value="NZ_JASMWN010000010.1"/>
</dbReference>
<evidence type="ECO:0000256" key="2">
    <source>
        <dbReference type="ARBA" id="ARBA00023125"/>
    </source>
</evidence>
<dbReference type="PANTHER" id="PTHR30055">
    <property type="entry name" value="HTH-TYPE TRANSCRIPTIONAL REGULATOR RUTR"/>
    <property type="match status" value="1"/>
</dbReference>
<evidence type="ECO:0000313" key="6">
    <source>
        <dbReference type="EMBL" id="MDU9004911.1"/>
    </source>
</evidence>
<evidence type="ECO:0000256" key="3">
    <source>
        <dbReference type="ARBA" id="ARBA00023163"/>
    </source>
</evidence>
<dbReference type="InterPro" id="IPR001647">
    <property type="entry name" value="HTH_TetR"/>
</dbReference>
<proteinExistence type="predicted"/>
<evidence type="ECO:0000259" key="5">
    <source>
        <dbReference type="PROSITE" id="PS50977"/>
    </source>
</evidence>
<accession>A0ABU3VFF7</accession>
<keyword evidence="7" id="KW-1185">Reference proteome</keyword>
<keyword evidence="3" id="KW-0804">Transcription</keyword>
<evidence type="ECO:0000256" key="4">
    <source>
        <dbReference type="PROSITE-ProRule" id="PRU00335"/>
    </source>
</evidence>
<feature type="domain" description="HTH tetR-type" evidence="5">
    <location>
        <begin position="13"/>
        <end position="73"/>
    </location>
</feature>
<keyword evidence="2 4" id="KW-0238">DNA-binding</keyword>
<dbReference type="InterPro" id="IPR009057">
    <property type="entry name" value="Homeodomain-like_sf"/>
</dbReference>
<dbReference type="EMBL" id="JASMWN010000010">
    <property type="protein sequence ID" value="MDU9004911.1"/>
    <property type="molecule type" value="Genomic_DNA"/>
</dbReference>
<dbReference type="InterPro" id="IPR050109">
    <property type="entry name" value="HTH-type_TetR-like_transc_reg"/>
</dbReference>
<dbReference type="PANTHER" id="PTHR30055:SF220">
    <property type="entry name" value="TETR-FAMILY REGULATORY PROTEIN"/>
    <property type="match status" value="1"/>
</dbReference>
<keyword evidence="1" id="KW-0805">Transcription regulation</keyword>
<feature type="DNA-binding region" description="H-T-H motif" evidence="4">
    <location>
        <begin position="36"/>
        <end position="55"/>
    </location>
</feature>
<protein>
    <submittedName>
        <fullName evidence="6">TetR/AcrR family transcriptional regulator</fullName>
    </submittedName>
</protein>
<name>A0ABU3VFF7_9RHOB</name>
<evidence type="ECO:0000313" key="7">
    <source>
        <dbReference type="Proteomes" id="UP001255416"/>
    </source>
</evidence>